<dbReference type="RefSeq" id="WP_147921478.1">
    <property type="nucleotide sequence ID" value="NZ_VRTY01000028.1"/>
</dbReference>
<sequence length="506" mass="55870">MKKLLLLPLIFLLQREAFSQKEASFWYFGNKAGLDFRSGNLVPLNNGAQQIRHSNWNLSTAVACDPQTGDLLFYTDGVNVWDSSHQLMPNGQDLNGRGYGQTILIVPVPGDDKRFYLFTLYTVSYGLAANQLYCHLIDMNLNGGRGDVLASSKNTLLQENLVRKVTAVPHTNGKDYWLLTHELGTNTFKVAAVTANGISNFTSQSIGEVHGIENNPNSLAASIGYLKASPNGTKLASTIDEDVPNPINLFDFNAQTGLISNYKPLWAPGRAYGVSFSPDNTKLYVSITRLYSRELKEQANHVFQYDVSTNDLDAINASATGLIVDNPNTNILTDRNRGGFDSCLQLAPDGRIYSGDNPLAPLERTSNEYLLVIDHPNRKGFDCSINLRYFNFRGAEAAGLPNFIESYFNGIVAAERTDAEDCFLSTITFYPNPTTGKVRFGFEGDCVSNQFFSLRIVNAIGQQVLREQQMTVADELDISSIASGAYMLKLTFPDGQQVIKKVIKVN</sequence>
<accession>A0A5C8K6P4</accession>
<dbReference type="OrthoDB" id="9765926at2"/>
<name>A0A5C8K6P4_9BACT</name>
<gene>
    <name evidence="2" type="ORF">FVR03_09340</name>
</gene>
<proteinExistence type="predicted"/>
<comment type="caution">
    <text evidence="2">The sequence shown here is derived from an EMBL/GenBank/DDBJ whole genome shotgun (WGS) entry which is preliminary data.</text>
</comment>
<reference evidence="2 3" key="1">
    <citation type="submission" date="2019-08" db="EMBL/GenBank/DDBJ databases">
        <authorList>
            <person name="Shi S."/>
        </authorList>
    </citation>
    <scope>NUCLEOTIDE SEQUENCE [LARGE SCALE GENOMIC DNA]</scope>
    <source>
        <strain evidence="2 3">GY10130</strain>
    </source>
</reference>
<dbReference type="SUPFAM" id="SSF50969">
    <property type="entry name" value="YVTN repeat-like/Quinoprotein amine dehydrogenase"/>
    <property type="match status" value="1"/>
</dbReference>
<feature type="domain" description="Secretion system C-terminal sorting" evidence="1">
    <location>
        <begin position="430"/>
        <end position="503"/>
    </location>
</feature>
<evidence type="ECO:0000313" key="3">
    <source>
        <dbReference type="Proteomes" id="UP000321926"/>
    </source>
</evidence>
<keyword evidence="3" id="KW-1185">Reference proteome</keyword>
<dbReference type="EMBL" id="VRTY01000028">
    <property type="protein sequence ID" value="TXK47585.1"/>
    <property type="molecule type" value="Genomic_DNA"/>
</dbReference>
<evidence type="ECO:0000259" key="1">
    <source>
        <dbReference type="Pfam" id="PF18962"/>
    </source>
</evidence>
<dbReference type="AlphaFoldDB" id="A0A5C8K6P4"/>
<organism evidence="2 3">
    <name type="scientific">Pontibacter qinzhouensis</name>
    <dbReference type="NCBI Taxonomy" id="2603253"/>
    <lineage>
        <taxon>Bacteria</taxon>
        <taxon>Pseudomonadati</taxon>
        <taxon>Bacteroidota</taxon>
        <taxon>Cytophagia</taxon>
        <taxon>Cytophagales</taxon>
        <taxon>Hymenobacteraceae</taxon>
        <taxon>Pontibacter</taxon>
    </lineage>
</organism>
<dbReference type="Pfam" id="PF18962">
    <property type="entry name" value="Por_Secre_tail"/>
    <property type="match status" value="1"/>
</dbReference>
<protein>
    <submittedName>
        <fullName evidence="2">T9SS type A sorting domain-containing protein</fullName>
    </submittedName>
</protein>
<dbReference type="InterPro" id="IPR026444">
    <property type="entry name" value="Secre_tail"/>
</dbReference>
<dbReference type="Proteomes" id="UP000321926">
    <property type="component" value="Unassembled WGS sequence"/>
</dbReference>
<evidence type="ECO:0000313" key="2">
    <source>
        <dbReference type="EMBL" id="TXK47585.1"/>
    </source>
</evidence>
<dbReference type="NCBIfam" id="TIGR04183">
    <property type="entry name" value="Por_Secre_tail"/>
    <property type="match status" value="1"/>
</dbReference>
<dbReference type="InterPro" id="IPR011044">
    <property type="entry name" value="Quino_amine_DH_bsu"/>
</dbReference>